<comment type="caution">
    <text evidence="2">The sequence shown here is derived from an EMBL/GenBank/DDBJ whole genome shotgun (WGS) entry which is preliminary data.</text>
</comment>
<proteinExistence type="predicted"/>
<accession>A0A8T0WDS3</accession>
<sequence length="816" mass="92258">MERVGNALGTLAFTWATVVLLGGCPTVLRAVHDFWFATTIVFLEAARMFSRNNKVDYRLFFHTRGALRPLGWNGLVIIVLVSDILNYLLVMIRKKPPIPIGLYYLIIIVSMLILTAAISQLLSSRALKLVLAKTPLHRAASLCVPLVAVLLLAPSVRRERYHNTTKVTMRNTMSRWTWFHLLFLSVLLLTISRLRFQKITRLLDRALGSKQVFWRRLMLNLCMVFVVSFGNLQIPAAAIRITLSLLRLVQHDYGDEDDPNNPANANLAPSLNIFYVMVLGQGTLYVIACTLEIFSFISRRSLIRRGGFRGQWAVESIDLYYSYALEKCMERDVLAPKKTSLVRFAMDSLNSDSPKMQLHGIRIMHSLLQREPARTRLLSKLTTCAKTMATLINMLDWTSLEDTTVRLSVAVITAEIAKSLRVVTIPGTIQVVSTLLDDGNQQKIGNPLLTPIDSQEEKQDTVSDNGNRLETRDHSTSNVIIGTQNTWVSRCWERIYEFWPVPQEEPLTEQDLLPAVGIGLVVKIIGFTNYCRSNTMYSDTQRKVLVSSSLKVLYRLISVEGEVGITLRHNVCKNPFLLRNLAEILGDSMRSQELRILAIGHIKLIITRLMTAFVTPDGPSSTESDWLLRKVSGQALAILAMDSVKNCLVMLRETRHVFVKELTAIIHVYRYRFVAASLLRSMCLHARPELKESDLKELSYILREVLERVMVVDGAELDILICLSSQICKAIPEDFTREMEDGRIKDRFVKRLVDALNASVEPSPCCPGIRRAILEQAVIMMEYDSRYASCFSDHGMAEAVSLVEETALDAENYTLF</sequence>
<keyword evidence="1" id="KW-0812">Transmembrane</keyword>
<evidence type="ECO:0000256" key="1">
    <source>
        <dbReference type="SAM" id="Phobius"/>
    </source>
</evidence>
<feature type="transmembrane region" description="Helical" evidence="1">
    <location>
        <begin position="135"/>
        <end position="156"/>
    </location>
</feature>
<feature type="transmembrane region" description="Helical" evidence="1">
    <location>
        <begin position="217"/>
        <end position="239"/>
    </location>
</feature>
<reference evidence="2" key="1">
    <citation type="submission" date="2020-05" db="EMBL/GenBank/DDBJ databases">
        <title>WGS assembly of Panicum virgatum.</title>
        <authorList>
            <person name="Lovell J.T."/>
            <person name="Jenkins J."/>
            <person name="Shu S."/>
            <person name="Juenger T.E."/>
            <person name="Schmutz J."/>
        </authorList>
    </citation>
    <scope>NUCLEOTIDE SEQUENCE</scope>
    <source>
        <strain evidence="2">AP13</strain>
    </source>
</reference>
<evidence type="ECO:0008006" key="4">
    <source>
        <dbReference type="Google" id="ProtNLM"/>
    </source>
</evidence>
<keyword evidence="3" id="KW-1185">Reference proteome</keyword>
<feature type="transmembrane region" description="Helical" evidence="1">
    <location>
        <begin position="70"/>
        <end position="90"/>
    </location>
</feature>
<keyword evidence="1" id="KW-0472">Membrane</keyword>
<keyword evidence="1" id="KW-1133">Transmembrane helix</keyword>
<organism evidence="2 3">
    <name type="scientific">Panicum virgatum</name>
    <name type="common">Blackwell switchgrass</name>
    <dbReference type="NCBI Taxonomy" id="38727"/>
    <lineage>
        <taxon>Eukaryota</taxon>
        <taxon>Viridiplantae</taxon>
        <taxon>Streptophyta</taxon>
        <taxon>Embryophyta</taxon>
        <taxon>Tracheophyta</taxon>
        <taxon>Spermatophyta</taxon>
        <taxon>Magnoliopsida</taxon>
        <taxon>Liliopsida</taxon>
        <taxon>Poales</taxon>
        <taxon>Poaceae</taxon>
        <taxon>PACMAD clade</taxon>
        <taxon>Panicoideae</taxon>
        <taxon>Panicodae</taxon>
        <taxon>Paniceae</taxon>
        <taxon>Panicinae</taxon>
        <taxon>Panicum</taxon>
        <taxon>Panicum sect. Hiantes</taxon>
    </lineage>
</organism>
<feature type="transmembrane region" description="Helical" evidence="1">
    <location>
        <begin position="273"/>
        <end position="297"/>
    </location>
</feature>
<dbReference type="AlphaFoldDB" id="A0A8T0WDS3"/>
<dbReference type="PROSITE" id="PS51257">
    <property type="entry name" value="PROKAR_LIPOPROTEIN"/>
    <property type="match status" value="1"/>
</dbReference>
<feature type="transmembrane region" description="Helical" evidence="1">
    <location>
        <begin position="102"/>
        <end position="123"/>
    </location>
</feature>
<dbReference type="InterPro" id="IPR016024">
    <property type="entry name" value="ARM-type_fold"/>
</dbReference>
<protein>
    <recommendedName>
        <fullName evidence="4">BLE2 protein</fullName>
    </recommendedName>
</protein>
<name>A0A8T0WDS3_PANVG</name>
<feature type="transmembrane region" description="Helical" evidence="1">
    <location>
        <begin position="7"/>
        <end position="28"/>
    </location>
</feature>
<dbReference type="EMBL" id="CM029039">
    <property type="protein sequence ID" value="KAG2645348.1"/>
    <property type="molecule type" value="Genomic_DNA"/>
</dbReference>
<gene>
    <name evidence="2" type="ORF">PVAP13_2KG421930</name>
</gene>
<feature type="transmembrane region" description="Helical" evidence="1">
    <location>
        <begin position="176"/>
        <end position="196"/>
    </location>
</feature>
<evidence type="ECO:0000313" key="2">
    <source>
        <dbReference type="EMBL" id="KAG2645348.1"/>
    </source>
</evidence>
<dbReference type="SUPFAM" id="SSF48371">
    <property type="entry name" value="ARM repeat"/>
    <property type="match status" value="1"/>
</dbReference>
<dbReference type="PANTHER" id="PTHR33115:SF11">
    <property type="entry name" value="OS07G0654700 PROTEIN"/>
    <property type="match status" value="1"/>
</dbReference>
<feature type="non-terminal residue" evidence="2">
    <location>
        <position position="816"/>
    </location>
</feature>
<dbReference type="PANTHER" id="PTHR33115">
    <property type="entry name" value="ARM REPEAT SUPERFAMILY PROTEIN"/>
    <property type="match status" value="1"/>
</dbReference>
<dbReference type="Proteomes" id="UP000823388">
    <property type="component" value="Chromosome 2K"/>
</dbReference>
<evidence type="ECO:0000313" key="3">
    <source>
        <dbReference type="Proteomes" id="UP000823388"/>
    </source>
</evidence>